<dbReference type="InterPro" id="IPR035906">
    <property type="entry name" value="MetI-like_sf"/>
</dbReference>
<keyword evidence="6 8" id="KW-1133">Transmembrane helix</keyword>
<gene>
    <name evidence="9" type="ORF">ruthe_01351</name>
</gene>
<dbReference type="EMBL" id="AOLV01000010">
    <property type="protein sequence ID" value="EPX86535.1"/>
    <property type="molecule type" value="Genomic_DNA"/>
</dbReference>
<evidence type="ECO:0000256" key="4">
    <source>
        <dbReference type="ARBA" id="ARBA00022475"/>
    </source>
</evidence>
<dbReference type="Proteomes" id="UP000015346">
    <property type="component" value="Unassembled WGS sequence"/>
</dbReference>
<keyword evidence="3" id="KW-0813">Transport</keyword>
<name>S9S8Q3_9RHOB</name>
<dbReference type="HOGENOM" id="CLU_2331936_0_0_5"/>
<evidence type="ECO:0000256" key="3">
    <source>
        <dbReference type="ARBA" id="ARBA00022448"/>
    </source>
</evidence>
<dbReference type="InterPro" id="IPR051789">
    <property type="entry name" value="Bact_Polyamine_Transport"/>
</dbReference>
<dbReference type="PATRIC" id="fig|1123069.3.peg.1326"/>
<evidence type="ECO:0000256" key="1">
    <source>
        <dbReference type="ARBA" id="ARBA00004651"/>
    </source>
</evidence>
<comment type="caution">
    <text evidence="9">The sequence shown here is derived from an EMBL/GenBank/DDBJ whole genome shotgun (WGS) entry which is preliminary data.</text>
</comment>
<proteinExistence type="inferred from homology"/>
<comment type="subcellular location">
    <subcellularLocation>
        <location evidence="1">Cell membrane</location>
        <topology evidence="1">Multi-pass membrane protein</topology>
    </subcellularLocation>
</comment>
<dbReference type="STRING" id="1123069.ruthe_01351"/>
<evidence type="ECO:0008006" key="11">
    <source>
        <dbReference type="Google" id="ProtNLM"/>
    </source>
</evidence>
<keyword evidence="10" id="KW-1185">Reference proteome</keyword>
<accession>S9S8Q3</accession>
<keyword evidence="4" id="KW-1003">Cell membrane</keyword>
<keyword evidence="5 8" id="KW-0812">Transmembrane</keyword>
<dbReference type="RefSeq" id="WP_021097443.1">
    <property type="nucleotide sequence ID" value="NZ_KE557320.1"/>
</dbReference>
<evidence type="ECO:0000256" key="2">
    <source>
        <dbReference type="ARBA" id="ARBA00007069"/>
    </source>
</evidence>
<reference evidence="9 10" key="1">
    <citation type="journal article" date="2013" name="Stand. Genomic Sci.">
        <title>Genome sequence of the reddish-pigmented Rubellimicrobium thermophilum type strain (DSM 16684(T)), a member of the Roseobacter clade.</title>
        <authorList>
            <person name="Fiebig A."/>
            <person name="Riedel T."/>
            <person name="Gronow S."/>
            <person name="Petersen J."/>
            <person name="Klenk H.P."/>
            <person name="Goker M."/>
        </authorList>
    </citation>
    <scope>NUCLEOTIDE SEQUENCE [LARGE SCALE GENOMIC DNA]</scope>
    <source>
        <strain evidence="9 10">DSM 16684</strain>
    </source>
</reference>
<dbReference type="PANTHER" id="PTHR43848">
    <property type="entry name" value="PUTRESCINE TRANSPORT SYSTEM PERMEASE PROTEIN POTI"/>
    <property type="match status" value="1"/>
</dbReference>
<evidence type="ECO:0000256" key="7">
    <source>
        <dbReference type="ARBA" id="ARBA00023136"/>
    </source>
</evidence>
<dbReference type="AlphaFoldDB" id="S9S8Q3"/>
<dbReference type="SUPFAM" id="SSF161098">
    <property type="entry name" value="MetI-like"/>
    <property type="match status" value="1"/>
</dbReference>
<dbReference type="GO" id="GO:0005886">
    <property type="term" value="C:plasma membrane"/>
    <property type="evidence" value="ECO:0007669"/>
    <property type="project" value="UniProtKB-SubCell"/>
</dbReference>
<dbReference type="Gene3D" id="1.10.3720.10">
    <property type="entry name" value="MetI-like"/>
    <property type="match status" value="1"/>
</dbReference>
<comment type="similarity">
    <text evidence="2">Belongs to the binding-protein-dependent transport system permease family. CysTW subfamily.</text>
</comment>
<protein>
    <recommendedName>
        <fullName evidence="11">ABC transporter permease</fullName>
    </recommendedName>
</protein>
<sequence>MRSRAPLWLKLAAGAGLLFLHLPILLIFVYAFSSESASFTWPPPGFTLRWFGRAWARPDIWAALSLSLRVALLSTAIALGWARSARRPSPAAASSGAR</sequence>
<evidence type="ECO:0000256" key="8">
    <source>
        <dbReference type="SAM" id="Phobius"/>
    </source>
</evidence>
<evidence type="ECO:0000256" key="5">
    <source>
        <dbReference type="ARBA" id="ARBA00022692"/>
    </source>
</evidence>
<keyword evidence="7 8" id="KW-0472">Membrane</keyword>
<feature type="transmembrane region" description="Helical" evidence="8">
    <location>
        <begin position="60"/>
        <end position="82"/>
    </location>
</feature>
<dbReference type="PANTHER" id="PTHR43848:SF2">
    <property type="entry name" value="PUTRESCINE TRANSPORT SYSTEM PERMEASE PROTEIN POTI"/>
    <property type="match status" value="1"/>
</dbReference>
<evidence type="ECO:0000256" key="6">
    <source>
        <dbReference type="ARBA" id="ARBA00022989"/>
    </source>
</evidence>
<evidence type="ECO:0000313" key="9">
    <source>
        <dbReference type="EMBL" id="EPX86535.1"/>
    </source>
</evidence>
<organism evidence="9 10">
    <name type="scientific">Rubellimicrobium thermophilum DSM 16684</name>
    <dbReference type="NCBI Taxonomy" id="1123069"/>
    <lineage>
        <taxon>Bacteria</taxon>
        <taxon>Pseudomonadati</taxon>
        <taxon>Pseudomonadota</taxon>
        <taxon>Alphaproteobacteria</taxon>
        <taxon>Rhodobacterales</taxon>
        <taxon>Roseobacteraceae</taxon>
        <taxon>Rubellimicrobium</taxon>
    </lineage>
</organism>
<evidence type="ECO:0000313" key="10">
    <source>
        <dbReference type="Proteomes" id="UP000015346"/>
    </source>
</evidence>